<evidence type="ECO:0000256" key="1">
    <source>
        <dbReference type="ARBA" id="ARBA00006489"/>
    </source>
</evidence>
<reference evidence="8" key="1">
    <citation type="submission" date="2016-11" db="UniProtKB">
        <authorList>
            <consortium name="WormBaseParasite"/>
        </authorList>
    </citation>
    <scope>IDENTIFICATION</scope>
</reference>
<dbReference type="PROSITE" id="PS50082">
    <property type="entry name" value="WD_REPEATS_2"/>
    <property type="match status" value="1"/>
</dbReference>
<sequence>VLATGDDFGLGSNFRRYVGHSAHVTNVRWLQDRLHSASAAPTTPSSSGASSAKAAMMCWRRALTDGVGQSSAYLDSGSEGSDTDSSAAGGLDFRCELRPIRRQAQLASGLKASLQAELPGSQKRKRAPDHGLKLDFASRLQAYDCHRNLFYAQSGEILFNVAAIWAWWAKIPLFTVWEVESLKALSILKGQHERGVCTVAFSEGHKMVIIKSTKSVIIKSHKSVMNPRRWPQVGQRRPGRHHCIVVWDWRKGERWPPPGLTKDRLFVITAGIARSNKLITVGVRLIRFWTVAGAGLTSSRGTFGSVAKLDTYASACYGTDAETAYTCGRLRPGLRLAGECAQAHEGPCFALEFMPGPKPCFVTGGKDGNVCVFDDALERCPRNFQPAQQQHGPGQPGVALLEDNPTVLVEIEKDGPMRAAVQGHRQGEVWGLAAHPTEPICVTASDDRSLRVWHPRWPADARLPGAAAARPLLRHLARRSLIGVGFRDGSFQSPYAIAKRKFPRYKIFAQSGKIPGRCVARTKFCRHLQRGHPAAGRRLQKARSSYVTHIDWDANGKLLMVNSGAREQLFFEAPRGNRQVLPKPTLSGYPGTAGPACSATPGEGRLAAKNFCWPTADDFGLGKFAKYKAAIRRPFRSRDQLPLVVRRFAPHVRWWRRYGATNLAPLRPNRAPSRCDCAAAAPLSGTDRSAAHEEEGGYDSDVEREKRMDYASKTYQISPLRERVGKRPTEQQQAGGDGLDALRPAVSRKTPKPPKVASGDKKRPHHQHEEVADLQLEFVHGYRGFDCRSNLHYLNEAGDTIVYHAAGACIVHQVSAGTQSFFLGHDDDILCLMVNRVPKFAGVVASAQIGSADPPILVWSSRTLATLATLRGAHSVGVCSLDFSASGKHLVSVGLDSQHTIAVWRWQEGQLVTTCGGNSQRVFGRVLSTSKFWTLAGSQLVHRRGQLSGYADGNLRMTTMLSIAFAHNGVTYTGAMSGDVFVWQEHRLIRLVEKAHQGPVFSLYTTLKDGLIVSGGKEKGGKSGGGLVKLWDQEMKRCREYNLNLSDKTAVIKSVCRVRGKILVGTKESEIIEVGEKDGALTQVARGHGEGELWGLAVHPGARQFATASDDGTCRIWDIGKK</sequence>
<evidence type="ECO:0000256" key="2">
    <source>
        <dbReference type="ARBA" id="ARBA00022574"/>
    </source>
</evidence>
<feature type="repeat" description="WD" evidence="4">
    <location>
        <begin position="1096"/>
        <end position="1122"/>
    </location>
</feature>
<name>A0A1I8F6U3_9PLAT</name>
<feature type="region of interest" description="Disordered" evidence="5">
    <location>
        <begin position="717"/>
        <end position="768"/>
    </location>
</feature>
<dbReference type="Pfam" id="PF00400">
    <property type="entry name" value="WD40"/>
    <property type="match status" value="2"/>
</dbReference>
<dbReference type="InterPro" id="IPR055439">
    <property type="entry name" value="Beta-prop_EML_1st"/>
</dbReference>
<dbReference type="InterPro" id="IPR011047">
    <property type="entry name" value="Quinoprotein_ADH-like_sf"/>
</dbReference>
<keyword evidence="3" id="KW-0677">Repeat</keyword>
<dbReference type="Pfam" id="PF03451">
    <property type="entry name" value="HELP"/>
    <property type="match status" value="1"/>
</dbReference>
<evidence type="ECO:0000259" key="6">
    <source>
        <dbReference type="Pfam" id="PF23409"/>
    </source>
</evidence>
<organism evidence="7 8">
    <name type="scientific">Macrostomum lignano</name>
    <dbReference type="NCBI Taxonomy" id="282301"/>
    <lineage>
        <taxon>Eukaryota</taxon>
        <taxon>Metazoa</taxon>
        <taxon>Spiralia</taxon>
        <taxon>Lophotrochozoa</taxon>
        <taxon>Platyhelminthes</taxon>
        <taxon>Rhabditophora</taxon>
        <taxon>Macrostomorpha</taxon>
        <taxon>Macrostomida</taxon>
        <taxon>Macrostomidae</taxon>
        <taxon>Macrostomum</taxon>
    </lineage>
</organism>
<keyword evidence="7" id="KW-1185">Reference proteome</keyword>
<keyword evidence="2 4" id="KW-0853">WD repeat</keyword>
<dbReference type="PROSITE" id="PS50294">
    <property type="entry name" value="WD_REPEATS_REGION"/>
    <property type="match status" value="1"/>
</dbReference>
<evidence type="ECO:0000256" key="5">
    <source>
        <dbReference type="SAM" id="MobiDB-lite"/>
    </source>
</evidence>
<proteinExistence type="inferred from homology"/>
<dbReference type="InterPro" id="IPR050630">
    <property type="entry name" value="WD_repeat_EMAP"/>
</dbReference>
<accession>A0A1I8F6U3</accession>
<evidence type="ECO:0000256" key="3">
    <source>
        <dbReference type="ARBA" id="ARBA00022737"/>
    </source>
</evidence>
<evidence type="ECO:0000313" key="7">
    <source>
        <dbReference type="Proteomes" id="UP000095280"/>
    </source>
</evidence>
<evidence type="ECO:0000313" key="8">
    <source>
        <dbReference type="WBParaSite" id="maker-unitig_22060-snap-gene-0.2-mRNA-1"/>
    </source>
</evidence>
<dbReference type="WBParaSite" id="maker-unitig_22060-snap-gene-0.2-mRNA-1">
    <property type="protein sequence ID" value="maker-unitig_22060-snap-gene-0.2-mRNA-1"/>
    <property type="gene ID" value="maker-unitig_22060-snap-gene-0.2"/>
</dbReference>
<evidence type="ECO:0000256" key="4">
    <source>
        <dbReference type="PROSITE-ProRule" id="PRU00221"/>
    </source>
</evidence>
<protein>
    <submittedName>
        <fullName evidence="8">WD_REPEATS_REGION domain-containing protein</fullName>
    </submittedName>
</protein>
<dbReference type="PANTHER" id="PTHR13720:SF33">
    <property type="entry name" value="HELP DOMAIN-CONTAINING PROTEIN"/>
    <property type="match status" value="1"/>
</dbReference>
<feature type="compositionally biased region" description="Basic and acidic residues" evidence="5">
    <location>
        <begin position="720"/>
        <end position="729"/>
    </location>
</feature>
<dbReference type="Pfam" id="PF23409">
    <property type="entry name" value="Beta-prop_EML"/>
    <property type="match status" value="1"/>
</dbReference>
<dbReference type="Proteomes" id="UP000095280">
    <property type="component" value="Unplaced"/>
</dbReference>
<dbReference type="InterPro" id="IPR001680">
    <property type="entry name" value="WD40_rpt"/>
</dbReference>
<comment type="similarity">
    <text evidence="1">Belongs to the WD repeat EMAP family.</text>
</comment>
<dbReference type="InterPro" id="IPR005108">
    <property type="entry name" value="HELP"/>
</dbReference>
<dbReference type="InterPro" id="IPR015943">
    <property type="entry name" value="WD40/YVTN_repeat-like_dom_sf"/>
</dbReference>
<dbReference type="SMART" id="SM00320">
    <property type="entry name" value="WD40"/>
    <property type="match status" value="7"/>
</dbReference>
<dbReference type="SUPFAM" id="SSF50998">
    <property type="entry name" value="Quinoprotein alcohol dehydrogenase-like"/>
    <property type="match status" value="1"/>
</dbReference>
<dbReference type="SUPFAM" id="SSF50978">
    <property type="entry name" value="WD40 repeat-like"/>
    <property type="match status" value="1"/>
</dbReference>
<dbReference type="AlphaFoldDB" id="A0A1I8F6U3"/>
<dbReference type="PANTHER" id="PTHR13720">
    <property type="entry name" value="WD-40 REPEAT PROTEIN"/>
    <property type="match status" value="1"/>
</dbReference>
<feature type="domain" description="EML-like first beta-propeller" evidence="6">
    <location>
        <begin position="818"/>
        <end position="1073"/>
    </location>
</feature>
<dbReference type="Gene3D" id="2.130.10.10">
    <property type="entry name" value="YVTN repeat-like/Quinoprotein amine dehydrogenase"/>
    <property type="match status" value="2"/>
</dbReference>
<dbReference type="GO" id="GO:0008017">
    <property type="term" value="F:microtubule binding"/>
    <property type="evidence" value="ECO:0007669"/>
    <property type="project" value="TreeGrafter"/>
</dbReference>
<feature type="region of interest" description="Disordered" evidence="5">
    <location>
        <begin position="684"/>
        <end position="705"/>
    </location>
</feature>
<dbReference type="InterPro" id="IPR036322">
    <property type="entry name" value="WD40_repeat_dom_sf"/>
</dbReference>
<feature type="compositionally biased region" description="Basic and acidic residues" evidence="5">
    <location>
        <begin position="689"/>
        <end position="705"/>
    </location>
</feature>